<dbReference type="Proteomes" id="UP000297299">
    <property type="component" value="Unassembled WGS sequence"/>
</dbReference>
<dbReference type="InterPro" id="IPR051468">
    <property type="entry name" value="Fungal_SecMetab_SDRs"/>
</dbReference>
<comment type="similarity">
    <text evidence="1">Belongs to the short-chain dehydrogenases/reductases (SDR) family.</text>
</comment>
<organism evidence="2 3">
    <name type="scientific">Botryotinia calthae</name>
    <dbReference type="NCBI Taxonomy" id="38488"/>
    <lineage>
        <taxon>Eukaryota</taxon>
        <taxon>Fungi</taxon>
        <taxon>Dikarya</taxon>
        <taxon>Ascomycota</taxon>
        <taxon>Pezizomycotina</taxon>
        <taxon>Leotiomycetes</taxon>
        <taxon>Helotiales</taxon>
        <taxon>Sclerotiniaceae</taxon>
        <taxon>Botryotinia</taxon>
    </lineage>
</organism>
<dbReference type="Pfam" id="PF00106">
    <property type="entry name" value="adh_short"/>
    <property type="match status" value="1"/>
</dbReference>
<dbReference type="Gene3D" id="3.40.50.720">
    <property type="entry name" value="NAD(P)-binding Rossmann-like Domain"/>
    <property type="match status" value="1"/>
</dbReference>
<name>A0A4Y8D1G9_9HELO</name>
<sequence>MCRQTPRSKKNSGIGFGIVSILLQRANTTVVVTVRNETTNVAPLKALPKADNSDLIITYLAISTTSTTETETSHKELAESLKVKDIEKIDVPHRECWEWKLFQVNIDFYANTLGPIALYQTILPFLKASTNAKFVIIGSILGSIGAMMPGAPTLSNGTSKAAVHYAAKRIHDEEEKMVVLTIHPGWFQTTNGQNFADSIGVPAPPMTVEQSAEGVFAQIDRATKETASGTFVTFDGVEVPW</sequence>
<evidence type="ECO:0008006" key="4">
    <source>
        <dbReference type="Google" id="ProtNLM"/>
    </source>
</evidence>
<proteinExistence type="inferred from homology"/>
<reference evidence="2 3" key="1">
    <citation type="submission" date="2017-11" db="EMBL/GenBank/DDBJ databases">
        <title>Comparative genomics of Botrytis spp.</title>
        <authorList>
            <person name="Valero-Jimenez C.A."/>
            <person name="Tapia P."/>
            <person name="Veloso J."/>
            <person name="Silva-Moreno E."/>
            <person name="Staats M."/>
            <person name="Valdes J.H."/>
            <person name="Van Kan J.A.L."/>
        </authorList>
    </citation>
    <scope>NUCLEOTIDE SEQUENCE [LARGE SCALE GENOMIC DNA]</scope>
    <source>
        <strain evidence="2 3">MUCL2830</strain>
    </source>
</reference>
<dbReference type="EMBL" id="PHWZ01000165">
    <property type="protein sequence ID" value="TEY62256.1"/>
    <property type="molecule type" value="Genomic_DNA"/>
</dbReference>
<dbReference type="PANTHER" id="PTHR43544">
    <property type="entry name" value="SHORT-CHAIN DEHYDROGENASE/REDUCTASE"/>
    <property type="match status" value="1"/>
</dbReference>
<accession>A0A4Y8D1G9</accession>
<dbReference type="SUPFAM" id="SSF51735">
    <property type="entry name" value="NAD(P)-binding Rossmann-fold domains"/>
    <property type="match status" value="1"/>
</dbReference>
<dbReference type="AlphaFoldDB" id="A0A4Y8D1G9"/>
<comment type="caution">
    <text evidence="2">The sequence shown here is derived from an EMBL/GenBank/DDBJ whole genome shotgun (WGS) entry which is preliminary data.</text>
</comment>
<gene>
    <name evidence="2" type="ORF">BOTCAL_0165g00160</name>
</gene>
<dbReference type="GO" id="GO:0016491">
    <property type="term" value="F:oxidoreductase activity"/>
    <property type="evidence" value="ECO:0007669"/>
    <property type="project" value="TreeGrafter"/>
</dbReference>
<evidence type="ECO:0000313" key="2">
    <source>
        <dbReference type="EMBL" id="TEY62256.1"/>
    </source>
</evidence>
<protein>
    <recommendedName>
        <fullName evidence="4">NAD(P)-binding domain-containing protein</fullName>
    </recommendedName>
</protein>
<keyword evidence="3" id="KW-1185">Reference proteome</keyword>
<evidence type="ECO:0000256" key="1">
    <source>
        <dbReference type="ARBA" id="ARBA00006484"/>
    </source>
</evidence>
<dbReference type="PANTHER" id="PTHR43544:SF26">
    <property type="entry name" value="SHORT CHAIN DEHYDROGENASE_REDUCTASE FAMILY OXIDOREDUCTASE (JCVI)"/>
    <property type="match status" value="1"/>
</dbReference>
<dbReference type="InterPro" id="IPR002347">
    <property type="entry name" value="SDR_fam"/>
</dbReference>
<dbReference type="InterPro" id="IPR036291">
    <property type="entry name" value="NAD(P)-bd_dom_sf"/>
</dbReference>
<evidence type="ECO:0000313" key="3">
    <source>
        <dbReference type="Proteomes" id="UP000297299"/>
    </source>
</evidence>
<dbReference type="OrthoDB" id="9876299at2759"/>
<dbReference type="GO" id="GO:0005737">
    <property type="term" value="C:cytoplasm"/>
    <property type="evidence" value="ECO:0007669"/>
    <property type="project" value="TreeGrafter"/>
</dbReference>